<evidence type="ECO:0000259" key="4">
    <source>
        <dbReference type="Pfam" id="PF00047"/>
    </source>
</evidence>
<evidence type="ECO:0000256" key="3">
    <source>
        <dbReference type="ARBA" id="ARBA00023319"/>
    </source>
</evidence>
<dbReference type="AlphaFoldDB" id="A0A9P0GZI4"/>
<dbReference type="GO" id="GO:0043005">
    <property type="term" value="C:neuron projection"/>
    <property type="evidence" value="ECO:0007669"/>
    <property type="project" value="TreeGrafter"/>
</dbReference>
<accession>A0A9P0GZI4</accession>
<evidence type="ECO:0000313" key="5">
    <source>
        <dbReference type="EMBL" id="CAH1393464.1"/>
    </source>
</evidence>
<dbReference type="InterPro" id="IPR036179">
    <property type="entry name" value="Ig-like_dom_sf"/>
</dbReference>
<dbReference type="InterPro" id="IPR013151">
    <property type="entry name" value="Immunoglobulin_dom"/>
</dbReference>
<dbReference type="InterPro" id="IPR013783">
    <property type="entry name" value="Ig-like_fold"/>
</dbReference>
<evidence type="ECO:0000256" key="1">
    <source>
        <dbReference type="ARBA" id="ARBA00022737"/>
    </source>
</evidence>
<sequence>MLNTSRARNGIELAGSLIIKLPTDPHHSGAITQGLASALPFILELSVWESHSLKARALRNFNVAWMHFEQSAILAVHSHVITRNPRITVSHENHRTWNLHIADVKEEDGGRYMCQINTATAKTQFGYLSVVVSVRYLEFHPFLNHDKDGRSGAVIG</sequence>
<reference evidence="5" key="1">
    <citation type="submission" date="2022-01" db="EMBL/GenBank/DDBJ databases">
        <authorList>
            <person name="King R."/>
        </authorList>
    </citation>
    <scope>NUCLEOTIDE SEQUENCE</scope>
</reference>
<keyword evidence="2" id="KW-1015">Disulfide bond</keyword>
<dbReference type="EMBL" id="OV725078">
    <property type="protein sequence ID" value="CAH1393464.1"/>
    <property type="molecule type" value="Genomic_DNA"/>
</dbReference>
<dbReference type="Proteomes" id="UP001152798">
    <property type="component" value="Chromosome 2"/>
</dbReference>
<name>A0A9P0GZI4_NEZVI</name>
<dbReference type="InterPro" id="IPR051170">
    <property type="entry name" value="Neural/epithelial_adhesion"/>
</dbReference>
<dbReference type="SUPFAM" id="SSF48726">
    <property type="entry name" value="Immunoglobulin"/>
    <property type="match status" value="1"/>
</dbReference>
<protein>
    <recommendedName>
        <fullName evidence="4">Immunoglobulin-like beta-sandwich domain-containing protein</fullName>
    </recommendedName>
</protein>
<evidence type="ECO:0000313" key="6">
    <source>
        <dbReference type="Proteomes" id="UP001152798"/>
    </source>
</evidence>
<dbReference type="OrthoDB" id="10012075at2759"/>
<dbReference type="Pfam" id="PF00047">
    <property type="entry name" value="ig"/>
    <property type="match status" value="1"/>
</dbReference>
<dbReference type="PANTHER" id="PTHR12231">
    <property type="entry name" value="CTX-RELATED TYPE I TRANSMEMBRANE PROTEIN"/>
    <property type="match status" value="1"/>
</dbReference>
<keyword evidence="1" id="KW-0677">Repeat</keyword>
<dbReference type="Gene3D" id="2.60.40.10">
    <property type="entry name" value="Immunoglobulins"/>
    <property type="match status" value="1"/>
</dbReference>
<proteinExistence type="predicted"/>
<keyword evidence="6" id="KW-1185">Reference proteome</keyword>
<dbReference type="PANTHER" id="PTHR12231:SF157">
    <property type="entry name" value="DPR-INTERACTING PROTEIN EPSILON-RELATED"/>
    <property type="match status" value="1"/>
</dbReference>
<evidence type="ECO:0000256" key="2">
    <source>
        <dbReference type="ARBA" id="ARBA00023157"/>
    </source>
</evidence>
<organism evidence="5 6">
    <name type="scientific">Nezara viridula</name>
    <name type="common">Southern green stink bug</name>
    <name type="synonym">Cimex viridulus</name>
    <dbReference type="NCBI Taxonomy" id="85310"/>
    <lineage>
        <taxon>Eukaryota</taxon>
        <taxon>Metazoa</taxon>
        <taxon>Ecdysozoa</taxon>
        <taxon>Arthropoda</taxon>
        <taxon>Hexapoda</taxon>
        <taxon>Insecta</taxon>
        <taxon>Pterygota</taxon>
        <taxon>Neoptera</taxon>
        <taxon>Paraneoptera</taxon>
        <taxon>Hemiptera</taxon>
        <taxon>Heteroptera</taxon>
        <taxon>Panheteroptera</taxon>
        <taxon>Pentatomomorpha</taxon>
        <taxon>Pentatomoidea</taxon>
        <taxon>Pentatomidae</taxon>
        <taxon>Pentatominae</taxon>
        <taxon>Nezara</taxon>
    </lineage>
</organism>
<keyword evidence="3" id="KW-0393">Immunoglobulin domain</keyword>
<gene>
    <name evidence="5" type="ORF">NEZAVI_LOCUS4135</name>
</gene>
<feature type="domain" description="Immunoglobulin-like beta-sandwich" evidence="4">
    <location>
        <begin position="87"/>
        <end position="120"/>
    </location>
</feature>